<dbReference type="InterPro" id="IPR003783">
    <property type="entry name" value="Regulatory_RecX"/>
</dbReference>
<dbReference type="HAMAP" id="MF_01114">
    <property type="entry name" value="RecX"/>
    <property type="match status" value="1"/>
</dbReference>
<dbReference type="EMBL" id="JAGGKS010000008">
    <property type="protein sequence ID" value="MBP1926764.1"/>
    <property type="molecule type" value="Genomic_DNA"/>
</dbReference>
<evidence type="ECO:0000259" key="6">
    <source>
        <dbReference type="Pfam" id="PF02631"/>
    </source>
</evidence>
<name>A0ABS4GGF4_9FIRM</name>
<keyword evidence="4 5" id="KW-0963">Cytoplasm</keyword>
<evidence type="ECO:0000256" key="3">
    <source>
        <dbReference type="ARBA" id="ARBA00018111"/>
    </source>
</evidence>
<proteinExistence type="inferred from homology"/>
<dbReference type="Pfam" id="PF21982">
    <property type="entry name" value="RecX_HTH1"/>
    <property type="match status" value="1"/>
</dbReference>
<keyword evidence="10" id="KW-1185">Reference proteome</keyword>
<evidence type="ECO:0000259" key="7">
    <source>
        <dbReference type="Pfam" id="PF21981"/>
    </source>
</evidence>
<evidence type="ECO:0000313" key="9">
    <source>
        <dbReference type="EMBL" id="MBP1926764.1"/>
    </source>
</evidence>
<reference evidence="9 10" key="1">
    <citation type="submission" date="2021-03" db="EMBL/GenBank/DDBJ databases">
        <title>Genomic Encyclopedia of Type Strains, Phase IV (KMG-IV): sequencing the most valuable type-strain genomes for metagenomic binning, comparative biology and taxonomic classification.</title>
        <authorList>
            <person name="Goeker M."/>
        </authorList>
    </citation>
    <scope>NUCLEOTIDE SEQUENCE [LARGE SCALE GENOMIC DNA]</scope>
    <source>
        <strain evidence="9 10">DSM 24004</strain>
    </source>
</reference>
<protein>
    <recommendedName>
        <fullName evidence="3 5">Regulatory protein RecX</fullName>
    </recommendedName>
</protein>
<dbReference type="InterPro" id="IPR036388">
    <property type="entry name" value="WH-like_DNA-bd_sf"/>
</dbReference>
<evidence type="ECO:0000256" key="2">
    <source>
        <dbReference type="ARBA" id="ARBA00009695"/>
    </source>
</evidence>
<comment type="function">
    <text evidence="5">Modulates RecA activity.</text>
</comment>
<evidence type="ECO:0000256" key="5">
    <source>
        <dbReference type="HAMAP-Rule" id="MF_01114"/>
    </source>
</evidence>
<comment type="similarity">
    <text evidence="2 5">Belongs to the RecX family.</text>
</comment>
<sequence length="214" mass="25219">MKKITKIEYQKNNKDRVNIYLDDKFEFGIDLYIMIKYSLSKNMELDDEFISEILVEEDKAKAYNYAISVLSRSPKSEKELRTKIIQKGYDIDIANIIIDKLKVNKYIDDEDYSDRFIHDKINISKYGKRKIKDALYNKGIDRQIIDEKLSLISMDDEISRAYVLGEKKLKSMINIESSKKYVKLSSFLVSRGFEYETVRKVVSKLLSTDFYSCE</sequence>
<dbReference type="InterPro" id="IPR053925">
    <property type="entry name" value="RecX_HTH_3rd"/>
</dbReference>
<accession>A0ABS4GGF4</accession>
<dbReference type="InterPro" id="IPR053926">
    <property type="entry name" value="RecX_HTH_1st"/>
</dbReference>
<dbReference type="Pfam" id="PF21981">
    <property type="entry name" value="RecX_HTH3"/>
    <property type="match status" value="1"/>
</dbReference>
<evidence type="ECO:0000313" key="10">
    <source>
        <dbReference type="Proteomes" id="UP001519342"/>
    </source>
</evidence>
<comment type="subcellular location">
    <subcellularLocation>
        <location evidence="1 5">Cytoplasm</location>
    </subcellularLocation>
</comment>
<feature type="domain" description="RecX first three-helical" evidence="8">
    <location>
        <begin position="62"/>
        <end position="101"/>
    </location>
</feature>
<evidence type="ECO:0000259" key="8">
    <source>
        <dbReference type="Pfam" id="PF21982"/>
    </source>
</evidence>
<dbReference type="PANTHER" id="PTHR33602">
    <property type="entry name" value="REGULATORY PROTEIN RECX FAMILY PROTEIN"/>
    <property type="match status" value="1"/>
</dbReference>
<dbReference type="RefSeq" id="WP_209512493.1">
    <property type="nucleotide sequence ID" value="NZ_JAGGKS010000008.1"/>
</dbReference>
<dbReference type="Proteomes" id="UP001519342">
    <property type="component" value="Unassembled WGS sequence"/>
</dbReference>
<dbReference type="Gene3D" id="1.10.10.10">
    <property type="entry name" value="Winged helix-like DNA-binding domain superfamily/Winged helix DNA-binding domain"/>
    <property type="match status" value="3"/>
</dbReference>
<evidence type="ECO:0000256" key="1">
    <source>
        <dbReference type="ARBA" id="ARBA00004496"/>
    </source>
</evidence>
<dbReference type="PANTHER" id="PTHR33602:SF1">
    <property type="entry name" value="REGULATORY PROTEIN RECX FAMILY PROTEIN"/>
    <property type="match status" value="1"/>
</dbReference>
<gene>
    <name evidence="5" type="primary">recX</name>
    <name evidence="9" type="ORF">J2Z76_002634</name>
</gene>
<evidence type="ECO:0000256" key="4">
    <source>
        <dbReference type="ARBA" id="ARBA00022490"/>
    </source>
</evidence>
<dbReference type="Pfam" id="PF02631">
    <property type="entry name" value="RecX_HTH2"/>
    <property type="match status" value="1"/>
</dbReference>
<comment type="caution">
    <text evidence="9">The sequence shown here is derived from an EMBL/GenBank/DDBJ whole genome shotgun (WGS) entry which is preliminary data.</text>
</comment>
<dbReference type="InterPro" id="IPR053924">
    <property type="entry name" value="RecX_HTH_2nd"/>
</dbReference>
<organism evidence="9 10">
    <name type="scientific">Sedimentibacter acidaminivorans</name>
    <dbReference type="NCBI Taxonomy" id="913099"/>
    <lineage>
        <taxon>Bacteria</taxon>
        <taxon>Bacillati</taxon>
        <taxon>Bacillota</taxon>
        <taxon>Tissierellia</taxon>
        <taxon>Sedimentibacter</taxon>
    </lineage>
</organism>
<feature type="domain" description="RecX third three-helical" evidence="7">
    <location>
        <begin position="155"/>
        <end position="202"/>
    </location>
</feature>
<feature type="domain" description="RecX second three-helical" evidence="6">
    <location>
        <begin position="108"/>
        <end position="149"/>
    </location>
</feature>